<dbReference type="SUPFAM" id="SSF82714">
    <property type="entry name" value="Multidrug efflux transporter AcrB TolC docking domain, DN and DC subdomains"/>
    <property type="match status" value="2"/>
</dbReference>
<dbReference type="SUPFAM" id="SSF82693">
    <property type="entry name" value="Multidrug efflux transporter AcrB pore domain, PN1, PN2, PC1 and PC2 subdomains"/>
    <property type="match status" value="3"/>
</dbReference>
<dbReference type="InterPro" id="IPR001036">
    <property type="entry name" value="Acrflvin-R"/>
</dbReference>
<dbReference type="AlphaFoldDB" id="A0A1Y3PIV6"/>
<proteinExistence type="predicted"/>
<feature type="transmembrane region" description="Helical" evidence="2">
    <location>
        <begin position="987"/>
        <end position="1013"/>
    </location>
</feature>
<feature type="transmembrane region" description="Helical" evidence="2">
    <location>
        <begin position="880"/>
        <end position="902"/>
    </location>
</feature>
<feature type="transmembrane region" description="Helical" evidence="2">
    <location>
        <begin position="384"/>
        <end position="408"/>
    </location>
</feature>
<dbReference type="Gene3D" id="3.30.70.1430">
    <property type="entry name" value="Multidrug efflux transporter AcrB pore domain"/>
    <property type="match status" value="2"/>
</dbReference>
<feature type="transmembrane region" description="Helical" evidence="2">
    <location>
        <begin position="529"/>
        <end position="549"/>
    </location>
</feature>
<dbReference type="Gene3D" id="3.30.70.1320">
    <property type="entry name" value="Multidrug efflux transporter AcrB pore domain like"/>
    <property type="match status" value="1"/>
</dbReference>
<dbReference type="GO" id="GO:0005886">
    <property type="term" value="C:plasma membrane"/>
    <property type="evidence" value="ECO:0007669"/>
    <property type="project" value="TreeGrafter"/>
</dbReference>
<evidence type="ECO:0000256" key="2">
    <source>
        <dbReference type="SAM" id="Phobius"/>
    </source>
</evidence>
<feature type="transmembrane region" description="Helical" evidence="2">
    <location>
        <begin position="12"/>
        <end position="32"/>
    </location>
</feature>
<protein>
    <submittedName>
        <fullName evidence="3">Acriflavin resistance protein</fullName>
    </submittedName>
</protein>
<comment type="caution">
    <text evidence="3">The sequence shown here is derived from an EMBL/GenBank/DDBJ whole genome shotgun (WGS) entry which is preliminary data.</text>
</comment>
<feature type="transmembrane region" description="Helical" evidence="2">
    <location>
        <begin position="358"/>
        <end position="378"/>
    </location>
</feature>
<name>A0A1Y3PIV6_9BACI</name>
<dbReference type="GO" id="GO:0042910">
    <property type="term" value="F:xenobiotic transmembrane transporter activity"/>
    <property type="evidence" value="ECO:0007669"/>
    <property type="project" value="TreeGrafter"/>
</dbReference>
<keyword evidence="2" id="KW-1133">Transmembrane helix</keyword>
<dbReference type="Gene3D" id="3.30.2090.10">
    <property type="entry name" value="Multidrug efflux transporter AcrB TolC docking domain, DN and DC subdomains"/>
    <property type="match status" value="2"/>
</dbReference>
<evidence type="ECO:0000313" key="4">
    <source>
        <dbReference type="Proteomes" id="UP000196475"/>
    </source>
</evidence>
<feature type="transmembrane region" description="Helical" evidence="2">
    <location>
        <begin position="908"/>
        <end position="933"/>
    </location>
</feature>
<dbReference type="Gene3D" id="1.20.1640.10">
    <property type="entry name" value="Multidrug efflux transporter AcrB transmembrane domain"/>
    <property type="match status" value="2"/>
</dbReference>
<feature type="region of interest" description="Disordered" evidence="1">
    <location>
        <begin position="1027"/>
        <end position="1065"/>
    </location>
</feature>
<evidence type="ECO:0000313" key="3">
    <source>
        <dbReference type="EMBL" id="OUM87014.1"/>
    </source>
</evidence>
<dbReference type="InterPro" id="IPR027463">
    <property type="entry name" value="AcrB_DN_DC_subdom"/>
</dbReference>
<keyword evidence="2" id="KW-0472">Membrane</keyword>
<dbReference type="PRINTS" id="PR00702">
    <property type="entry name" value="ACRIFLAVINRP"/>
</dbReference>
<dbReference type="PANTHER" id="PTHR32063:SF0">
    <property type="entry name" value="SWARMING MOTILITY PROTEIN SWRC"/>
    <property type="match status" value="1"/>
</dbReference>
<feature type="transmembrane region" description="Helical" evidence="2">
    <location>
        <begin position="461"/>
        <end position="485"/>
    </location>
</feature>
<dbReference type="Pfam" id="PF00873">
    <property type="entry name" value="ACR_tran"/>
    <property type="match status" value="1"/>
</dbReference>
<evidence type="ECO:0000256" key="1">
    <source>
        <dbReference type="SAM" id="MobiDB-lite"/>
    </source>
</evidence>
<sequence>MNIAKFSVNRPVLITMLLTAMVMIGAILLPALPVDLLPELQLPMVVVVTSYPGATPAEVEKLITQPIENIVSTVNNVDKIQSLSQTGSSMVLIHMNWGTNMDKAQLDIQKQVDRISGMLPEGANKPLVLTINPNSFPVMILGVTGDMPLDQLQKLAEEQIVPSLKQADGVASAVATGGPQKEIQVILDANKLTEYGLTPGLIAQTLASSNLMATAGSVERGDKELAIRFDAEMNNVEEIKTMAISLPAGGTVRLEDLADVSLTHARQSQLAFLNGQQVVQVQVMKASGGNTVKVSKEVYQQLDELKASLPDGVKVTPIFDQAVFINKSIRNVVEHGLLGGAIAVLILFLFLADWRTTLVVALMLPISVIATFTFMAASGESLNILSLGGLLIGMGSLVDFAVVVIESIHRYRMRGSLGKEAATLGAGEVTAAVTASALAQIAVFFPMLFAGGLATELFGPMALAVIFSHVAAWFGAITFVPMLAARLGSLPASSRPRRSSNPLHLFGRGIERLEVVYRHLLEWTLRRRWLVIISSLLIFVASLGLIPLIGAEFIPQTDQGQAVVSVELPPSAKLSETRQVVQQLEEVLFSYPEVDLVSSTVGGSQETAITGISSTNTASLTVMMKPREERGRTTQEVMNDFYERTRDIPGVVVNVNTQGSAMGTSGLEVNIAGPDLDGLKELTEEATAAISRIPGLTSVDNNLQASRPEVAVYIDRQKASQHGISPLEMQAAIETAFGGRTVTRIRDGEDEYNVRLMFPDTFRQEYGHLEDLTLRSATGALVRLGDVAEVVSEGRPVSITRSDGQRQALITARLTGERSLGEVSADVQRVMEQLQLPHGYAWSFGGETEQMGESFQSLVIAMVLAVLLVYMIMAGQFESFFQPFVIMFCLPPTVVGALLGLATHGMHIGVTAMIGMIMLIGVVMNNAIVLVDYTNTLRRAGYERDQALLQAGPIRLRPILMTMLSTNLVLLPFAYGGGESAEMMAPLAVVVIYGLLVSTLVTLVLIPAVYSLTDDYLDRLRRRFSRRRPIGPQDGGAENGEMVTRQVAVTRTETNTNENDDGGRR</sequence>
<gene>
    <name evidence="3" type="ORF">BAA01_16515</name>
</gene>
<feature type="transmembrane region" description="Helical" evidence="2">
    <location>
        <begin position="954"/>
        <end position="975"/>
    </location>
</feature>
<dbReference type="Proteomes" id="UP000196475">
    <property type="component" value="Unassembled WGS sequence"/>
</dbReference>
<accession>A0A1Y3PIV6</accession>
<dbReference type="EMBL" id="LZRT01000080">
    <property type="protein sequence ID" value="OUM87014.1"/>
    <property type="molecule type" value="Genomic_DNA"/>
</dbReference>
<organism evidence="3 4">
    <name type="scientific">Bacillus thermozeamaize</name>
    <dbReference type="NCBI Taxonomy" id="230954"/>
    <lineage>
        <taxon>Bacteria</taxon>
        <taxon>Bacillati</taxon>
        <taxon>Bacillota</taxon>
        <taxon>Bacilli</taxon>
        <taxon>Bacillales</taxon>
        <taxon>Bacillaceae</taxon>
        <taxon>Bacillus</taxon>
    </lineage>
</organism>
<keyword evidence="2" id="KW-0812">Transmembrane</keyword>
<reference evidence="4" key="1">
    <citation type="submission" date="2016-06" db="EMBL/GenBank/DDBJ databases">
        <authorList>
            <person name="Nascimento L."/>
            <person name="Pereira R.V."/>
            <person name="Martins L.F."/>
            <person name="Quaggio R.B."/>
            <person name="Silva A.M."/>
            <person name="Setubal J.C."/>
        </authorList>
    </citation>
    <scope>NUCLEOTIDE SEQUENCE [LARGE SCALE GENOMIC DNA]</scope>
</reference>
<dbReference type="PANTHER" id="PTHR32063">
    <property type="match status" value="1"/>
</dbReference>
<dbReference type="SUPFAM" id="SSF82866">
    <property type="entry name" value="Multidrug efflux transporter AcrB transmembrane domain"/>
    <property type="match status" value="2"/>
</dbReference>
<feature type="transmembrane region" description="Helical" evidence="2">
    <location>
        <begin position="855"/>
        <end position="873"/>
    </location>
</feature>
<feature type="transmembrane region" description="Helical" evidence="2">
    <location>
        <begin position="332"/>
        <end position="351"/>
    </location>
</feature>
<dbReference type="Gene3D" id="3.30.70.1440">
    <property type="entry name" value="Multidrug efflux transporter AcrB pore domain"/>
    <property type="match status" value="1"/>
</dbReference>
<feature type="transmembrane region" description="Helical" evidence="2">
    <location>
        <begin position="429"/>
        <end position="449"/>
    </location>
</feature>